<organism evidence="2">
    <name type="scientific">Rhizophora mucronata</name>
    <name type="common">Asiatic mangrove</name>
    <dbReference type="NCBI Taxonomy" id="61149"/>
    <lineage>
        <taxon>Eukaryota</taxon>
        <taxon>Viridiplantae</taxon>
        <taxon>Streptophyta</taxon>
        <taxon>Embryophyta</taxon>
        <taxon>Tracheophyta</taxon>
        <taxon>Spermatophyta</taxon>
        <taxon>Magnoliopsida</taxon>
        <taxon>eudicotyledons</taxon>
        <taxon>Gunneridae</taxon>
        <taxon>Pentapetalae</taxon>
        <taxon>rosids</taxon>
        <taxon>fabids</taxon>
        <taxon>Malpighiales</taxon>
        <taxon>Rhizophoraceae</taxon>
        <taxon>Rhizophora</taxon>
    </lineage>
</organism>
<feature type="transmembrane region" description="Helical" evidence="1">
    <location>
        <begin position="43"/>
        <end position="61"/>
    </location>
</feature>
<dbReference type="AlphaFoldDB" id="A0A2P2JRM2"/>
<keyword evidence="1" id="KW-0812">Transmembrane</keyword>
<reference evidence="2" key="1">
    <citation type="submission" date="2018-02" db="EMBL/GenBank/DDBJ databases">
        <title>Rhizophora mucronata_Transcriptome.</title>
        <authorList>
            <person name="Meera S.P."/>
            <person name="Sreeshan A."/>
            <person name="Augustine A."/>
        </authorList>
    </citation>
    <scope>NUCLEOTIDE SEQUENCE</scope>
    <source>
        <tissue evidence="2">Leaf</tissue>
    </source>
</reference>
<name>A0A2P2JRM2_RHIMU</name>
<accession>A0A2P2JRM2</accession>
<evidence type="ECO:0000313" key="2">
    <source>
        <dbReference type="EMBL" id="MBW96148.1"/>
    </source>
</evidence>
<feature type="transmembrane region" description="Helical" evidence="1">
    <location>
        <begin position="68"/>
        <end position="87"/>
    </location>
</feature>
<proteinExistence type="predicted"/>
<dbReference type="EMBL" id="GGEC01015665">
    <property type="protein sequence ID" value="MBW96148.1"/>
    <property type="molecule type" value="Transcribed_RNA"/>
</dbReference>
<protein>
    <submittedName>
        <fullName evidence="2">Uncharacterized protein MANES_03G074200</fullName>
    </submittedName>
</protein>
<keyword evidence="1" id="KW-0472">Membrane</keyword>
<sequence>MTTLAPTAFIFSIICSASSFDIPFFNIDGVFSTKSFASLRPKSVKLLTSLITLIFVAASYDSSFSSKTVFSGFFSSLTAAVGAFIAIAAKPAAPGFITPTVGSSFILIFLIKIGPNSANSAIVSPAISSTSLKTRPVGGPRCSVGSKVAGS</sequence>
<dbReference type="AntiFam" id="ANF00182">
    <property type="entry name" value="Shadow ORF (opposite rplL)"/>
</dbReference>
<keyword evidence="1" id="KW-1133">Transmembrane helix</keyword>
<feature type="transmembrane region" description="Helical" evidence="1">
    <location>
        <begin position="93"/>
        <end position="111"/>
    </location>
</feature>
<evidence type="ECO:0000256" key="1">
    <source>
        <dbReference type="SAM" id="Phobius"/>
    </source>
</evidence>